<dbReference type="InterPro" id="IPR014710">
    <property type="entry name" value="RmlC-like_jellyroll"/>
</dbReference>
<dbReference type="SUPFAM" id="SSF47413">
    <property type="entry name" value="lambda repressor-like DNA-binding domains"/>
    <property type="match status" value="1"/>
</dbReference>
<gene>
    <name evidence="4" type="ORF">NS965_22010</name>
</gene>
<dbReference type="GO" id="GO:0003677">
    <property type="term" value="F:DNA binding"/>
    <property type="evidence" value="ECO:0007669"/>
    <property type="project" value="UniProtKB-KW"/>
</dbReference>
<organism evidence="4 5">
    <name type="scientific">Aeromonas veronii</name>
    <dbReference type="NCBI Taxonomy" id="654"/>
    <lineage>
        <taxon>Bacteria</taxon>
        <taxon>Pseudomonadati</taxon>
        <taxon>Pseudomonadota</taxon>
        <taxon>Gammaproteobacteria</taxon>
        <taxon>Aeromonadales</taxon>
        <taxon>Aeromonadaceae</taxon>
        <taxon>Aeromonas</taxon>
    </lineage>
</organism>
<evidence type="ECO:0000256" key="2">
    <source>
        <dbReference type="SAM" id="MobiDB-lite"/>
    </source>
</evidence>
<sequence length="187" mass="20876">MDFQQMLAARLHGLREQQGWSLEQLAERSGVSRSNISNIERGQSSPTAVVLDKLATALGVPLASLFTHEPEESVSPCRRAEDQPVWTDPQSGYQRRHLTALPQAPLQMVEVRFPAGQSVQYAPQPLPTHWHQQIWLLEGEMQIESSEGQWQLRAGDCLCMSIEGGTRFMNPGSTPARYLVALVRSTN</sequence>
<dbReference type="GO" id="GO:0005829">
    <property type="term" value="C:cytosol"/>
    <property type="evidence" value="ECO:0007669"/>
    <property type="project" value="TreeGrafter"/>
</dbReference>
<feature type="region of interest" description="Disordered" evidence="2">
    <location>
        <begin position="73"/>
        <end position="92"/>
    </location>
</feature>
<dbReference type="CDD" id="cd00093">
    <property type="entry name" value="HTH_XRE"/>
    <property type="match status" value="1"/>
</dbReference>
<dbReference type="Pfam" id="PF01381">
    <property type="entry name" value="HTH_3"/>
    <property type="match status" value="1"/>
</dbReference>
<dbReference type="InterPro" id="IPR050807">
    <property type="entry name" value="TransReg_Diox_bact_type"/>
</dbReference>
<reference evidence="4" key="1">
    <citation type="submission" date="2022-08" db="EMBL/GenBank/DDBJ databases">
        <title>A global survey of hypervirulent Aeromonas hydrophila identified this emerging pathogen in farmed fish in the lower Mekong River basin.</title>
        <authorList>
            <person name="Xu T."/>
            <person name="Rasmussen-Ivey C.R."/>
            <person name="Moen F.S."/>
            <person name="Fernandez Bravo A."/>
            <person name="Lamy B."/>
            <person name="Beaz-Hidalgo R."/>
            <person name="Khan C.D."/>
            <person name="Castro Escarpulli G."/>
            <person name="Yasin I.S.M."/>
            <person name="Figueras M.J."/>
            <person name="Azzam Sayuti M."/>
            <person name="Karim M.M."/>
            <person name="Alam K.M."/>
            <person name="Le T.T.T."/>
            <person name="Thao N.H.P."/>
            <person name="Addo S."/>
            <person name="Duodu S."/>
            <person name="Ali S."/>
            <person name="Mey S."/>
            <person name="Somony T."/>
            <person name="Liles M.R."/>
        </authorList>
    </citation>
    <scope>NUCLEOTIDE SEQUENCE</scope>
    <source>
        <strain evidence="4">0.14</strain>
    </source>
</reference>
<name>A0AAW5MAV9_AERVE</name>
<dbReference type="AlphaFoldDB" id="A0AAW5MAV9"/>
<dbReference type="InterPro" id="IPR011051">
    <property type="entry name" value="RmlC_Cupin_sf"/>
</dbReference>
<dbReference type="SUPFAM" id="SSF51182">
    <property type="entry name" value="RmlC-like cupins"/>
    <property type="match status" value="1"/>
</dbReference>
<accession>A0AAW5MAV9</accession>
<dbReference type="Gene3D" id="1.10.260.40">
    <property type="entry name" value="lambda repressor-like DNA-binding domains"/>
    <property type="match status" value="1"/>
</dbReference>
<dbReference type="GO" id="GO:0003700">
    <property type="term" value="F:DNA-binding transcription factor activity"/>
    <property type="evidence" value="ECO:0007669"/>
    <property type="project" value="TreeGrafter"/>
</dbReference>
<evidence type="ECO:0000313" key="4">
    <source>
        <dbReference type="EMBL" id="MCR4451065.1"/>
    </source>
</evidence>
<dbReference type="PANTHER" id="PTHR46797:SF10">
    <property type="entry name" value="BLR1115 PROTEIN"/>
    <property type="match status" value="1"/>
</dbReference>
<evidence type="ECO:0000313" key="5">
    <source>
        <dbReference type="Proteomes" id="UP001204061"/>
    </source>
</evidence>
<dbReference type="CDD" id="cd02209">
    <property type="entry name" value="cupin_XRE_C"/>
    <property type="match status" value="1"/>
</dbReference>
<dbReference type="Gene3D" id="2.60.120.10">
    <property type="entry name" value="Jelly Rolls"/>
    <property type="match status" value="1"/>
</dbReference>
<dbReference type="RefSeq" id="WP_257726157.1">
    <property type="nucleotide sequence ID" value="NZ_JANLFC010000101.1"/>
</dbReference>
<proteinExistence type="predicted"/>
<protein>
    <submittedName>
        <fullName evidence="4">XRE family transcriptional regulator</fullName>
    </submittedName>
</protein>
<comment type="caution">
    <text evidence="4">The sequence shown here is derived from an EMBL/GenBank/DDBJ whole genome shotgun (WGS) entry which is preliminary data.</text>
</comment>
<dbReference type="PANTHER" id="PTHR46797">
    <property type="entry name" value="HTH-TYPE TRANSCRIPTIONAL REGULATOR"/>
    <property type="match status" value="1"/>
</dbReference>
<dbReference type="SMART" id="SM00530">
    <property type="entry name" value="HTH_XRE"/>
    <property type="match status" value="1"/>
</dbReference>
<evidence type="ECO:0000259" key="3">
    <source>
        <dbReference type="PROSITE" id="PS50943"/>
    </source>
</evidence>
<dbReference type="EMBL" id="JANLFC010000101">
    <property type="protein sequence ID" value="MCR4451065.1"/>
    <property type="molecule type" value="Genomic_DNA"/>
</dbReference>
<dbReference type="Proteomes" id="UP001204061">
    <property type="component" value="Unassembled WGS sequence"/>
</dbReference>
<feature type="domain" description="HTH cro/C1-type" evidence="3">
    <location>
        <begin position="11"/>
        <end position="65"/>
    </location>
</feature>
<dbReference type="InterPro" id="IPR001387">
    <property type="entry name" value="Cro/C1-type_HTH"/>
</dbReference>
<keyword evidence="1" id="KW-0238">DNA-binding</keyword>
<evidence type="ECO:0000256" key="1">
    <source>
        <dbReference type="ARBA" id="ARBA00023125"/>
    </source>
</evidence>
<dbReference type="PROSITE" id="PS50943">
    <property type="entry name" value="HTH_CROC1"/>
    <property type="match status" value="1"/>
</dbReference>
<dbReference type="InterPro" id="IPR010982">
    <property type="entry name" value="Lambda_DNA-bd_dom_sf"/>
</dbReference>